<dbReference type="InterPro" id="IPR051046">
    <property type="entry name" value="MurCDEF_CellWall_CoF430Synth"/>
</dbReference>
<accession>A0A5B8U7E7</accession>
<dbReference type="GO" id="GO:0005524">
    <property type="term" value="F:ATP binding"/>
    <property type="evidence" value="ECO:0007669"/>
    <property type="project" value="UniProtKB-UniRule"/>
</dbReference>
<feature type="domain" description="Mur ligase central" evidence="13">
    <location>
        <begin position="115"/>
        <end position="254"/>
    </location>
</feature>
<evidence type="ECO:0000256" key="5">
    <source>
        <dbReference type="ARBA" id="ARBA00022840"/>
    </source>
</evidence>
<dbReference type="InterPro" id="IPR035911">
    <property type="entry name" value="MurE/MurF_N"/>
</dbReference>
<evidence type="ECO:0000256" key="8">
    <source>
        <dbReference type="ARBA" id="ARBA00023306"/>
    </source>
</evidence>
<evidence type="ECO:0000259" key="13">
    <source>
        <dbReference type="Pfam" id="PF08245"/>
    </source>
</evidence>
<evidence type="ECO:0000256" key="3">
    <source>
        <dbReference type="ARBA" id="ARBA00022618"/>
    </source>
</evidence>
<dbReference type="InterPro" id="IPR004101">
    <property type="entry name" value="Mur_ligase_C"/>
</dbReference>
<evidence type="ECO:0000256" key="6">
    <source>
        <dbReference type="ARBA" id="ARBA00022960"/>
    </source>
</evidence>
<dbReference type="SUPFAM" id="SSF53244">
    <property type="entry name" value="MurD-like peptide ligases, peptide-binding domain"/>
    <property type="match status" value="1"/>
</dbReference>
<evidence type="ECO:0000313" key="15">
    <source>
        <dbReference type="Proteomes" id="UP000321805"/>
    </source>
</evidence>
<dbReference type="InterPro" id="IPR005863">
    <property type="entry name" value="UDP-N-AcMur_synth"/>
</dbReference>
<evidence type="ECO:0000256" key="4">
    <source>
        <dbReference type="ARBA" id="ARBA00022741"/>
    </source>
</evidence>
<keyword evidence="8 10" id="KW-0131">Cell cycle</keyword>
<dbReference type="GO" id="GO:0051301">
    <property type="term" value="P:cell division"/>
    <property type="evidence" value="ECO:0007669"/>
    <property type="project" value="UniProtKB-KW"/>
</dbReference>
<keyword evidence="15" id="KW-1185">Reference proteome</keyword>
<dbReference type="AlphaFoldDB" id="A0A5B8U7E7"/>
<name>A0A5B8U7E7_9ACTN</name>
<dbReference type="PANTHER" id="PTHR43024:SF1">
    <property type="entry name" value="UDP-N-ACETYLMURAMOYL-TRIPEPTIDE--D-ALANYL-D-ALANINE LIGASE"/>
    <property type="match status" value="1"/>
</dbReference>
<dbReference type="Pfam" id="PF02875">
    <property type="entry name" value="Mur_ligase_C"/>
    <property type="match status" value="1"/>
</dbReference>
<comment type="pathway">
    <text evidence="10 11">Cell wall biogenesis; peptidoglycan biosynthesis.</text>
</comment>
<dbReference type="EMBL" id="CP042430">
    <property type="protein sequence ID" value="QEC48602.1"/>
    <property type="molecule type" value="Genomic_DNA"/>
</dbReference>
<comment type="subcellular location">
    <subcellularLocation>
        <location evidence="10 11">Cytoplasm</location>
    </subcellularLocation>
</comment>
<dbReference type="HAMAP" id="MF_02019">
    <property type="entry name" value="MurF"/>
    <property type="match status" value="1"/>
</dbReference>
<comment type="catalytic activity">
    <reaction evidence="10 11">
        <text>D-alanyl-D-alanine + UDP-N-acetyl-alpha-D-muramoyl-L-alanyl-gamma-D-glutamyl-meso-2,6-diaminopimelate + ATP = UDP-N-acetyl-alpha-D-muramoyl-L-alanyl-gamma-D-glutamyl-meso-2,6-diaminopimeloyl-D-alanyl-D-alanine + ADP + phosphate + H(+)</text>
        <dbReference type="Rhea" id="RHEA:28374"/>
        <dbReference type="ChEBI" id="CHEBI:15378"/>
        <dbReference type="ChEBI" id="CHEBI:30616"/>
        <dbReference type="ChEBI" id="CHEBI:43474"/>
        <dbReference type="ChEBI" id="CHEBI:57822"/>
        <dbReference type="ChEBI" id="CHEBI:61386"/>
        <dbReference type="ChEBI" id="CHEBI:83905"/>
        <dbReference type="ChEBI" id="CHEBI:456216"/>
        <dbReference type="EC" id="6.3.2.10"/>
    </reaction>
</comment>
<dbReference type="GO" id="GO:0009252">
    <property type="term" value="P:peptidoglycan biosynthetic process"/>
    <property type="evidence" value="ECO:0007669"/>
    <property type="project" value="UniProtKB-UniRule"/>
</dbReference>
<protein>
    <recommendedName>
        <fullName evidence="10 11">UDP-N-acetylmuramoyl-tripeptide--D-alanyl-D-alanine ligase</fullName>
        <ecNumber evidence="10 11">6.3.2.10</ecNumber>
    </recommendedName>
    <alternativeName>
        <fullName evidence="10">D-alanyl-D-alanine-adding enzyme</fullName>
    </alternativeName>
</protein>
<feature type="domain" description="Mur ligase C-terminal" evidence="12">
    <location>
        <begin position="303"/>
        <end position="422"/>
    </location>
</feature>
<dbReference type="GO" id="GO:0071555">
    <property type="term" value="P:cell wall organization"/>
    <property type="evidence" value="ECO:0007669"/>
    <property type="project" value="UniProtKB-KW"/>
</dbReference>
<gene>
    <name evidence="10" type="primary">murF</name>
    <name evidence="14" type="ORF">FSW04_14155</name>
</gene>
<evidence type="ECO:0000259" key="12">
    <source>
        <dbReference type="Pfam" id="PF02875"/>
    </source>
</evidence>
<dbReference type="SUPFAM" id="SSF63418">
    <property type="entry name" value="MurE/MurF N-terminal domain"/>
    <property type="match status" value="1"/>
</dbReference>
<dbReference type="GO" id="GO:0008766">
    <property type="term" value="F:UDP-N-acetylmuramoylalanyl-D-glutamyl-2,6-diaminopimelate-D-alanyl-D-alanine ligase activity"/>
    <property type="evidence" value="ECO:0007669"/>
    <property type="project" value="RHEA"/>
</dbReference>
<dbReference type="Gene3D" id="3.40.1190.10">
    <property type="entry name" value="Mur-like, catalytic domain"/>
    <property type="match status" value="1"/>
</dbReference>
<feature type="binding site" evidence="10">
    <location>
        <begin position="117"/>
        <end position="123"/>
    </location>
    <ligand>
        <name>ATP</name>
        <dbReference type="ChEBI" id="CHEBI:30616"/>
    </ligand>
</feature>
<dbReference type="Gene3D" id="3.90.190.20">
    <property type="entry name" value="Mur ligase, C-terminal domain"/>
    <property type="match status" value="1"/>
</dbReference>
<keyword evidence="9 10" id="KW-0961">Cell wall biogenesis/degradation</keyword>
<dbReference type="SUPFAM" id="SSF53623">
    <property type="entry name" value="MurD-like peptide ligases, catalytic domain"/>
    <property type="match status" value="1"/>
</dbReference>
<dbReference type="KEGG" id="bsol:FSW04_14155"/>
<keyword evidence="1 10" id="KW-0963">Cytoplasm</keyword>
<evidence type="ECO:0000256" key="10">
    <source>
        <dbReference type="HAMAP-Rule" id="MF_02019"/>
    </source>
</evidence>
<keyword evidence="7 10" id="KW-0573">Peptidoglycan synthesis</keyword>
<evidence type="ECO:0000256" key="11">
    <source>
        <dbReference type="RuleBase" id="RU004136"/>
    </source>
</evidence>
<keyword evidence="3 10" id="KW-0132">Cell division</keyword>
<dbReference type="Gene3D" id="3.40.1390.10">
    <property type="entry name" value="MurE/MurF, N-terminal domain"/>
    <property type="match status" value="1"/>
</dbReference>
<dbReference type="InterPro" id="IPR013221">
    <property type="entry name" value="Mur_ligase_cen"/>
</dbReference>
<reference evidence="14 15" key="1">
    <citation type="journal article" date="2018" name="J. Microbiol.">
        <title>Baekduia soli gen. nov., sp. nov., a novel bacterium isolated from the soil of Baekdu Mountain and proposal of a novel family name, Baekduiaceae fam. nov.</title>
        <authorList>
            <person name="An D.S."/>
            <person name="Siddiqi M.Z."/>
            <person name="Kim K.H."/>
            <person name="Yu H.S."/>
            <person name="Im W.T."/>
        </authorList>
    </citation>
    <scope>NUCLEOTIDE SEQUENCE [LARGE SCALE GENOMIC DNA]</scope>
    <source>
        <strain evidence="14 15">BR7-21</strain>
    </source>
</reference>
<dbReference type="OrthoDB" id="9800958at2"/>
<evidence type="ECO:0000256" key="9">
    <source>
        <dbReference type="ARBA" id="ARBA00023316"/>
    </source>
</evidence>
<sequence length="435" mass="44071">MRDWTAERVAEAAGARLVEPGVRRDGPSRVTIDSRQARVGDLFVGLPGERVDGGRFAADVLGAGAWGVLVGEGWAGVEDPTDPPGAILVAPDPLLALQRLALAWRRELGAAVIGVTGSTGKTSTKDLVAAMAATARSVVATPKNLNTEIGLPLTILGGPVGTEVLVLEMAMRGAGQIAELTQIAEPDVGVIVNVGPVHLELLGSIEAIAAAKAELVAGLRPGATAVLPAGERLLDPYRRDDVTIVTFGRGGDVEELPAGLEVTVGGRPLSAHMRSNALAALAAVTAIGVRPGGRVDVEISELRGQRVELPGGVVVVNDCYNANPMSMRAALDDLSASASGRRVAVLGDMLELGPGEEAFHAEIGAHARAAGVDVLVTVGPLAAAMGPAFGGEVHAVPDAADAVALLPSLLRAGDTVLVKASRGVGLEAVAEGLAG</sequence>
<evidence type="ECO:0000256" key="7">
    <source>
        <dbReference type="ARBA" id="ARBA00022984"/>
    </source>
</evidence>
<keyword evidence="2 10" id="KW-0436">Ligase</keyword>
<keyword evidence="4 10" id="KW-0547">Nucleotide-binding</keyword>
<proteinExistence type="inferred from homology"/>
<dbReference type="GO" id="GO:0008360">
    <property type="term" value="P:regulation of cell shape"/>
    <property type="evidence" value="ECO:0007669"/>
    <property type="project" value="UniProtKB-KW"/>
</dbReference>
<dbReference type="EC" id="6.3.2.10" evidence="10 11"/>
<comment type="function">
    <text evidence="10 11">Involved in cell wall formation. Catalyzes the final step in the synthesis of UDP-N-acetylmuramoyl-pentapeptide, the precursor of murein.</text>
</comment>
<keyword evidence="5 10" id="KW-0067">ATP-binding</keyword>
<comment type="similarity">
    <text evidence="10">Belongs to the MurCDEF family. MurF subfamily.</text>
</comment>
<dbReference type="RefSeq" id="WP_146920326.1">
    <property type="nucleotide sequence ID" value="NZ_CP042430.1"/>
</dbReference>
<dbReference type="NCBIfam" id="TIGR01143">
    <property type="entry name" value="murF"/>
    <property type="match status" value="1"/>
</dbReference>
<dbReference type="Proteomes" id="UP000321805">
    <property type="component" value="Chromosome"/>
</dbReference>
<dbReference type="UniPathway" id="UPA00219"/>
<evidence type="ECO:0000256" key="1">
    <source>
        <dbReference type="ARBA" id="ARBA00022490"/>
    </source>
</evidence>
<organism evidence="14 15">
    <name type="scientific">Baekduia soli</name>
    <dbReference type="NCBI Taxonomy" id="496014"/>
    <lineage>
        <taxon>Bacteria</taxon>
        <taxon>Bacillati</taxon>
        <taxon>Actinomycetota</taxon>
        <taxon>Thermoleophilia</taxon>
        <taxon>Solirubrobacterales</taxon>
        <taxon>Baekduiaceae</taxon>
        <taxon>Baekduia</taxon>
    </lineage>
</organism>
<dbReference type="PANTHER" id="PTHR43024">
    <property type="entry name" value="UDP-N-ACETYLMURAMOYL-TRIPEPTIDE--D-ALANYL-D-ALANINE LIGASE"/>
    <property type="match status" value="1"/>
</dbReference>
<dbReference type="GO" id="GO:0005737">
    <property type="term" value="C:cytoplasm"/>
    <property type="evidence" value="ECO:0007669"/>
    <property type="project" value="UniProtKB-SubCell"/>
</dbReference>
<dbReference type="InterPro" id="IPR036615">
    <property type="entry name" value="Mur_ligase_C_dom_sf"/>
</dbReference>
<dbReference type="Pfam" id="PF08245">
    <property type="entry name" value="Mur_ligase_M"/>
    <property type="match status" value="1"/>
</dbReference>
<evidence type="ECO:0000256" key="2">
    <source>
        <dbReference type="ARBA" id="ARBA00022598"/>
    </source>
</evidence>
<evidence type="ECO:0000313" key="14">
    <source>
        <dbReference type="EMBL" id="QEC48602.1"/>
    </source>
</evidence>
<dbReference type="InterPro" id="IPR036565">
    <property type="entry name" value="Mur-like_cat_sf"/>
</dbReference>
<keyword evidence="6 10" id="KW-0133">Cell shape</keyword>
<dbReference type="GO" id="GO:0047480">
    <property type="term" value="F:UDP-N-acetylmuramoyl-tripeptide-D-alanyl-D-alanine ligase activity"/>
    <property type="evidence" value="ECO:0007669"/>
    <property type="project" value="UniProtKB-UniRule"/>
</dbReference>